<evidence type="ECO:0000313" key="1">
    <source>
        <dbReference type="EMBL" id="ATE82207.1"/>
    </source>
</evidence>
<keyword evidence="2" id="KW-1185">Reference proteome</keyword>
<accession>A0A291ATS4</accession>
<dbReference type="InterPro" id="IPR052050">
    <property type="entry name" value="SecEffector_AnkRepeat"/>
</dbReference>
<sequence length="652" mass="71449">MMEHGSIFEVLCDDVLFHVLANCLEAAWHAPASHVCRRWRAVLAAAGARPAETFLQWSATTLASRPGKDDLYTWERRLNRREIRCALIGWAARVRAATRRCGPSFVHRGHLLRALTDGHTNLAAWVRAQRSSTAPCPWDAVRAYRDSRPFSDDPYAFCSRCVASDRTLDGLVWRRLASTPERIRDDMVASVMAFPCDRNWMVEHHRTALAPCVGDLVHVVSMELVEWFFSERVLRADQALWVAVAAAGRLDIAAWLWDRSTPEDSGGLCRWVGRHRTVDSAKVSAIASAAARHGALAILQWMAGLAGIADAVCMYDVYWAALRGGHVNVLDWLTSQWNDALCAWDVEVSVPGEKYPRLCPSPWEAVEAPTPASLQWLAARAVPIPRSLLGGDFDLQETAADEGFDGGRLPGSVETMAYAVDVCGCAPPDSHAIEYIIADAGRIDLIEEAHRRGWLSKWKRQGIWSVAATRGHDAITDWALRSAAEAGDPSPIGAILCRYAIDGDDLVRLRAAGYPWEPDHMLSDGHGTRCSPASIILWALDAGCPPAEAFAESREAMMVACAYALRCPSDDHPRHPLDEVDADVGLCDATPSERAVLAAHVRVRNLAASLSLCPPRRPLTSVDLGALAALRDGQLPVGAIHDLLYAFEAPRS</sequence>
<dbReference type="PANTHER" id="PTHR46586:SF3">
    <property type="entry name" value="ANKYRIN REPEAT-CONTAINING PROTEIN"/>
    <property type="match status" value="1"/>
</dbReference>
<dbReference type="GeneID" id="34568474"/>
<name>A0A291ATS4_9VIRU</name>
<gene>
    <name evidence="1" type="ORF">psal_cds_643</name>
</gene>
<dbReference type="EMBL" id="KC977571">
    <property type="protein sequence ID" value="ATE82207.1"/>
    <property type="molecule type" value="Genomic_DNA"/>
</dbReference>
<reference evidence="1 2" key="1">
    <citation type="journal article" date="2013" name="Science">
        <title>Pandoraviruses: amoeba viruses with genomes up to 2.5 Mb reaching that of parasitic eukaryotes.</title>
        <authorList>
            <person name="Philippe N."/>
            <person name="Legendre M."/>
            <person name="Doutre G."/>
            <person name="Coute Y."/>
            <person name="Poirot O."/>
            <person name="Lescot M."/>
            <person name="Arslan D."/>
            <person name="Seltzer V."/>
            <person name="Bertaux L."/>
            <person name="Bruley C."/>
            <person name="Garin J."/>
            <person name="Claverie J.M."/>
            <person name="Abergel C."/>
        </authorList>
    </citation>
    <scope>NUCLEOTIDE SEQUENCE [LARGE SCALE GENOMIC DNA]</scope>
</reference>
<organism evidence="1 2">
    <name type="scientific">Pandoravirus salinus</name>
    <dbReference type="NCBI Taxonomy" id="1349410"/>
    <lineage>
        <taxon>Viruses</taxon>
        <taxon>Pandoravirus</taxon>
    </lineage>
</organism>
<dbReference type="RefSeq" id="YP_009430046.1">
    <property type="nucleotide sequence ID" value="NC_022098.1"/>
</dbReference>
<dbReference type="Proteomes" id="UP000204584">
    <property type="component" value="Segment"/>
</dbReference>
<evidence type="ECO:0000313" key="2">
    <source>
        <dbReference type="Proteomes" id="UP000204584"/>
    </source>
</evidence>
<dbReference type="KEGG" id="vg:34568474"/>
<proteinExistence type="predicted"/>
<dbReference type="PANTHER" id="PTHR46586">
    <property type="entry name" value="ANKYRIN REPEAT-CONTAINING PROTEIN"/>
    <property type="match status" value="1"/>
</dbReference>
<protein>
    <submittedName>
        <fullName evidence="1">Uncharacterized protein</fullName>
    </submittedName>
</protein>